<dbReference type="AlphaFoldDB" id="X1AT09"/>
<reference evidence="2" key="1">
    <citation type="journal article" date="2014" name="Front. Microbiol.">
        <title>High frequency of phylogenetically diverse reductive dehalogenase-homologous genes in deep subseafloor sedimentary metagenomes.</title>
        <authorList>
            <person name="Kawai M."/>
            <person name="Futagami T."/>
            <person name="Toyoda A."/>
            <person name="Takaki Y."/>
            <person name="Nishi S."/>
            <person name="Hori S."/>
            <person name="Arai W."/>
            <person name="Tsubouchi T."/>
            <person name="Morono Y."/>
            <person name="Uchiyama I."/>
            <person name="Ito T."/>
            <person name="Fujiyama A."/>
            <person name="Inagaki F."/>
            <person name="Takami H."/>
        </authorList>
    </citation>
    <scope>NUCLEOTIDE SEQUENCE</scope>
    <source>
        <strain evidence="2">Expedition CK06-06</strain>
    </source>
</reference>
<name>X1AT09_9ZZZZ</name>
<evidence type="ECO:0000313" key="2">
    <source>
        <dbReference type="EMBL" id="GAG72432.1"/>
    </source>
</evidence>
<comment type="caution">
    <text evidence="2">The sequence shown here is derived from an EMBL/GenBank/DDBJ whole genome shotgun (WGS) entry which is preliminary data.</text>
</comment>
<evidence type="ECO:0000259" key="1">
    <source>
        <dbReference type="Pfam" id="PF07603"/>
    </source>
</evidence>
<feature type="domain" description="Lcl C-terminal" evidence="1">
    <location>
        <begin position="58"/>
        <end position="176"/>
    </location>
</feature>
<dbReference type="PANTHER" id="PTHR35812:SF1">
    <property type="entry name" value="LIPOPROTEIN"/>
    <property type="match status" value="1"/>
</dbReference>
<dbReference type="PANTHER" id="PTHR35812">
    <property type="entry name" value="LIPOPROTEIN"/>
    <property type="match status" value="1"/>
</dbReference>
<organism evidence="2">
    <name type="scientific">marine sediment metagenome</name>
    <dbReference type="NCBI Taxonomy" id="412755"/>
    <lineage>
        <taxon>unclassified sequences</taxon>
        <taxon>metagenomes</taxon>
        <taxon>ecological metagenomes</taxon>
    </lineage>
</organism>
<dbReference type="Pfam" id="PF07603">
    <property type="entry name" value="Lcl_C"/>
    <property type="match status" value="1"/>
</dbReference>
<protein>
    <recommendedName>
        <fullName evidence="1">Lcl C-terminal domain-containing protein</fullName>
    </recommendedName>
</protein>
<sequence>MDMYTKQTILSRLLPKTGQSVEYYVPDDGTYQKGWWKGLTLGANKERFIPRTLAGKAVVIDNATGLMWPTDMLDFGCNRGEKEIWEVALSTIYVLNFAGFTDWRVPNINELLSIVDYSEYNPSIYTEFFPYTPALPFWASTTDTNSTDEKWYVHFLKGHSARDTKDRLPYNIRAVRSL</sequence>
<dbReference type="EMBL" id="BART01007004">
    <property type="protein sequence ID" value="GAG72432.1"/>
    <property type="molecule type" value="Genomic_DNA"/>
</dbReference>
<proteinExistence type="predicted"/>
<accession>X1AT09</accession>
<dbReference type="InterPro" id="IPR011460">
    <property type="entry name" value="Lcl_C"/>
</dbReference>
<gene>
    <name evidence="2" type="ORF">S01H4_15990</name>
</gene>